<keyword evidence="1" id="KW-0472">Membrane</keyword>
<keyword evidence="1" id="KW-0812">Transmembrane</keyword>
<comment type="caution">
    <text evidence="2">The sequence shown here is derived from an EMBL/GenBank/DDBJ whole genome shotgun (WGS) entry which is preliminary data.</text>
</comment>
<dbReference type="PRINTS" id="PR00702">
    <property type="entry name" value="ACRIFLAVINRP"/>
</dbReference>
<feature type="transmembrane region" description="Helical" evidence="1">
    <location>
        <begin position="12"/>
        <end position="30"/>
    </location>
</feature>
<dbReference type="Gene3D" id="3.30.70.1430">
    <property type="entry name" value="Multidrug efflux transporter AcrB pore domain"/>
    <property type="match status" value="2"/>
</dbReference>
<reference evidence="2 3" key="1">
    <citation type="submission" date="2017-02" db="EMBL/GenBank/DDBJ databases">
        <title>Draft genome sequence of Moraxella porci CCUG 54912T type strain.</title>
        <authorList>
            <person name="Salva-Serra F."/>
            <person name="Engstrom-Jakobsson H."/>
            <person name="Thorell K."/>
            <person name="Jaen-Luchoro D."/>
            <person name="Gonzales-Siles L."/>
            <person name="Karlsson R."/>
            <person name="Yazdan S."/>
            <person name="Boulund F."/>
            <person name="Johnning A."/>
            <person name="Engstrand L."/>
            <person name="Kristiansson E."/>
            <person name="Moore E."/>
        </authorList>
    </citation>
    <scope>NUCLEOTIDE SEQUENCE [LARGE SCALE GENOMIC DNA]</scope>
    <source>
        <strain evidence="2 3">CCUG 54912</strain>
    </source>
</reference>
<dbReference type="PANTHER" id="PTHR32063:SF77">
    <property type="entry name" value="ACR FAMILY TRANSPORT PROTEIN"/>
    <property type="match status" value="1"/>
</dbReference>
<feature type="transmembrane region" description="Helical" evidence="1">
    <location>
        <begin position="358"/>
        <end position="379"/>
    </location>
</feature>
<feature type="transmembrane region" description="Helical" evidence="1">
    <location>
        <begin position="904"/>
        <end position="926"/>
    </location>
</feature>
<dbReference type="Gene3D" id="3.30.70.1440">
    <property type="entry name" value="Multidrug efflux transporter AcrB pore domain"/>
    <property type="match status" value="1"/>
</dbReference>
<dbReference type="GO" id="GO:0042910">
    <property type="term" value="F:xenobiotic transmembrane transporter activity"/>
    <property type="evidence" value="ECO:0007669"/>
    <property type="project" value="TreeGrafter"/>
</dbReference>
<dbReference type="GO" id="GO:0005886">
    <property type="term" value="C:plasma membrane"/>
    <property type="evidence" value="ECO:0007669"/>
    <property type="project" value="TreeGrafter"/>
</dbReference>
<protein>
    <submittedName>
        <fullName evidence="2">RND transporter</fullName>
    </submittedName>
</protein>
<keyword evidence="3" id="KW-1185">Reference proteome</keyword>
<dbReference type="Pfam" id="PF00873">
    <property type="entry name" value="ACR_tran"/>
    <property type="match status" value="1"/>
</dbReference>
<accession>A0A1T0CNT2</accession>
<dbReference type="Gene3D" id="3.30.70.1320">
    <property type="entry name" value="Multidrug efflux transporter AcrB pore domain like"/>
    <property type="match status" value="1"/>
</dbReference>
<feature type="transmembrane region" description="Helical" evidence="1">
    <location>
        <begin position="947"/>
        <end position="968"/>
    </location>
</feature>
<dbReference type="STRING" id="573983.B0681_08125"/>
<organism evidence="2 3">
    <name type="scientific">Moraxella porci DSM 25326</name>
    <dbReference type="NCBI Taxonomy" id="573983"/>
    <lineage>
        <taxon>Bacteria</taxon>
        <taxon>Pseudomonadati</taxon>
        <taxon>Pseudomonadota</taxon>
        <taxon>Gammaproteobacteria</taxon>
        <taxon>Moraxellales</taxon>
        <taxon>Moraxellaceae</taxon>
        <taxon>Moraxella</taxon>
    </lineage>
</organism>
<feature type="transmembrane region" description="Helical" evidence="1">
    <location>
        <begin position="980"/>
        <end position="1005"/>
    </location>
</feature>
<name>A0A1T0CNT2_9GAMM</name>
<dbReference type="AlphaFoldDB" id="A0A1T0CNT2"/>
<dbReference type="SUPFAM" id="SSF82866">
    <property type="entry name" value="Multidrug efflux transporter AcrB transmembrane domain"/>
    <property type="match status" value="2"/>
</dbReference>
<dbReference type="Gene3D" id="3.30.2090.10">
    <property type="entry name" value="Multidrug efflux transporter AcrB TolC docking domain, DN and DC subdomains"/>
    <property type="match status" value="2"/>
</dbReference>
<dbReference type="Proteomes" id="UP000190683">
    <property type="component" value="Unassembled WGS sequence"/>
</dbReference>
<feature type="transmembrane region" description="Helical" evidence="1">
    <location>
        <begin position="429"/>
        <end position="449"/>
    </location>
</feature>
<feature type="transmembrane region" description="Helical" evidence="1">
    <location>
        <begin position="844"/>
        <end position="867"/>
    </location>
</feature>
<proteinExistence type="predicted"/>
<dbReference type="SUPFAM" id="SSF82693">
    <property type="entry name" value="Multidrug efflux transporter AcrB pore domain, PN1, PN2, PC1 and PC2 subdomains"/>
    <property type="match status" value="3"/>
</dbReference>
<dbReference type="SUPFAM" id="SSF82714">
    <property type="entry name" value="Multidrug efflux transporter AcrB TolC docking domain, DN and DC subdomains"/>
    <property type="match status" value="2"/>
</dbReference>
<dbReference type="InterPro" id="IPR001036">
    <property type="entry name" value="Acrflvin-R"/>
</dbReference>
<keyword evidence="1" id="KW-1133">Transmembrane helix</keyword>
<feature type="transmembrane region" description="Helical" evidence="1">
    <location>
        <begin position="461"/>
        <end position="488"/>
    </location>
</feature>
<feature type="transmembrane region" description="Helical" evidence="1">
    <location>
        <begin position="874"/>
        <end position="892"/>
    </location>
</feature>
<evidence type="ECO:0000313" key="3">
    <source>
        <dbReference type="Proteomes" id="UP000190683"/>
    </source>
</evidence>
<evidence type="ECO:0000256" key="1">
    <source>
        <dbReference type="SAM" id="Phobius"/>
    </source>
</evidence>
<dbReference type="EMBL" id="MUYV01000011">
    <property type="protein sequence ID" value="OOS23919.1"/>
    <property type="molecule type" value="Genomic_DNA"/>
</dbReference>
<dbReference type="InterPro" id="IPR027463">
    <property type="entry name" value="AcrB_DN_DC_subdom"/>
</dbReference>
<gene>
    <name evidence="2" type="ORF">B0681_08125</name>
</gene>
<dbReference type="RefSeq" id="WP_078318233.1">
    <property type="nucleotide sequence ID" value="NZ_MUYV01000011.1"/>
</dbReference>
<sequence>MNFSAYSIKNPLVAILFFSLLTLLGVFGFYQMKVQQFPDIDFPGVVTTITLAGATPDQLESDIAKKVENKITNIEGVKTIRTTLQTGAVTVFTEFVLEKDVDEALDDVRSAVSEVQGDLPAAANAPIVSKVSTAGFPVVTYSVSADNMSDTQLSWFVDDTLTKRLSDIAGVGSISRIGGVERQIMVQPKPDILASLSMPITTLSQQLYAKWQDGSGGEAKIGGNTQTVRVLGMGQQVRELNDIQITTPHGTAVKLGSLASIQDTHADITSLAKLDGKSVVAFNITRSKGAGEVAVVKAVDEEIAKLYSEMDGIKIDKIVDYAAPIEENYHATMRMLIEGGILAVIVVFVFLRDWRATLVAAAALPLSIVPAFFAMYWFGFSLNTISLLALTLVVGVLVDDAIVEIENIVRHLNMGKTPMAAAMEAADEIGLAVIATTFTLIAVFLPTAFMSGIVGQFFRQFGWTAVIAIFMSLLVARLVTPMMAAYILKPTKHQDKPPSRVMRAYLSVVKWTLHHRLMTMLMAFGFFVASLGLAGLLPTAFIPPDEMNQTKVSIELTPDATIDDTLRISQMALDKVQAIDGVSEALLSVGEGQSTDDPSSMRGGSVNVASLEVKLVNRTERASKTDIENQINQTLKSVPSARFNVGIEGGGQEGYSFSVKSSDKRLLDDTVKAIMNDVRALPSVANVISNKSLPKPELAVIPNELAMADKGVTTADLAATLRVATVGDYDQTLPKLNLDTRQVPILIRLSDADKKNLSDLQNLYVPSSKGQPVQVKEVATLRFGTGESSVSRLNRERAIKITVFPNGGEVGELMTAVKATQTLSRLPAGVSVMDEGQAENMAELFSGFVMAMGVGVFCIFAVLMLLFHRVLQPFTILMALPLSIGGAFVGLLTTGSSMSMPAMIGFILLMGIATKNSILLVDYAIIAQDQGGLSRFDALMDACRKRAQPIIMTTIAMGAGMLPLIIGFGGVDSTFSRPMAAAVLGGLITSTFLSLVVIPVVYTLMDDLGRVFRRKTAQ</sequence>
<feature type="transmembrane region" description="Helical" evidence="1">
    <location>
        <begin position="520"/>
        <end position="541"/>
    </location>
</feature>
<dbReference type="PANTHER" id="PTHR32063">
    <property type="match status" value="1"/>
</dbReference>
<dbReference type="Gene3D" id="1.20.1640.10">
    <property type="entry name" value="Multidrug efflux transporter AcrB transmembrane domain"/>
    <property type="match status" value="2"/>
</dbReference>
<evidence type="ECO:0000313" key="2">
    <source>
        <dbReference type="EMBL" id="OOS23919.1"/>
    </source>
</evidence>
<feature type="transmembrane region" description="Helical" evidence="1">
    <location>
        <begin position="331"/>
        <end position="351"/>
    </location>
</feature>